<dbReference type="RefSeq" id="WP_041505047.1">
    <property type="nucleotide sequence ID" value="NZ_JPIU01000038.1"/>
</dbReference>
<comment type="caution">
    <text evidence="1">The sequence shown here is derived from an EMBL/GenBank/DDBJ whole genome shotgun (WGS) entry which is preliminary data.</text>
</comment>
<dbReference type="OrthoDB" id="1100601at2"/>
<evidence type="ECO:0000313" key="1">
    <source>
        <dbReference type="EMBL" id="KIO44681.1"/>
    </source>
</evidence>
<dbReference type="Proteomes" id="UP000031980">
    <property type="component" value="Unassembled WGS sequence"/>
</dbReference>
<gene>
    <name evidence="1" type="ORF">BA92_06485</name>
</gene>
<accession>A0A0C3RE45</accession>
<reference evidence="1 2" key="1">
    <citation type="submission" date="2014-07" db="EMBL/GenBank/DDBJ databases">
        <title>Porphyromonadaceae bacterium OUH 308042 = ATCC BAA-2681 = DSM 28342 draft genome.</title>
        <authorList>
            <person name="Sydenham T.V."/>
            <person name="Hasman H."/>
            <person name="Justensen U.S."/>
        </authorList>
    </citation>
    <scope>NUCLEOTIDE SEQUENCE [LARGE SCALE GENOMIC DNA]</scope>
    <source>
        <strain evidence="1 2">OUH 308042</strain>
    </source>
</reference>
<name>A0A0C3RE45_9PORP</name>
<sequence length="294" mass="33637">MDYIHTILGMLVLGLLCLSCGSEDHLLPSGLDKNYFEAPGDATDAESVLRREFFTKNGSYLIFNDTLHRELKGTDEEGNPLYTYELLDIGYGMTSISSNRYAYDYLKTIDEKEIAVTFLENRIMPVITEALRPYSVLATQLVKESVQKYGEWTTSNIDFYWGMRTLAIALSGIENMTEEQQAVLADRIVEGIVRQKVNALGNNYLTEFYKPGENYYEVSRSKFPNISDVKTIGFLSSPTYTFPKKSVDLEAYLNAFFSQTEEEFMLENKDYPVVQEKYRALKEAIKKIGFNVVR</sequence>
<proteinExistence type="predicted"/>
<protein>
    <submittedName>
        <fullName evidence="1">Uncharacterized protein</fullName>
    </submittedName>
</protein>
<keyword evidence="2" id="KW-1185">Reference proteome</keyword>
<dbReference type="AlphaFoldDB" id="A0A0C3RE45"/>
<dbReference type="EMBL" id="JPIU01000038">
    <property type="protein sequence ID" value="KIO44681.1"/>
    <property type="molecule type" value="Genomic_DNA"/>
</dbReference>
<organism evidence="1 2">
    <name type="scientific">Sanguibacteroides justesenii</name>
    <dbReference type="NCBI Taxonomy" id="1547597"/>
    <lineage>
        <taxon>Bacteria</taxon>
        <taxon>Pseudomonadati</taxon>
        <taxon>Bacteroidota</taxon>
        <taxon>Bacteroidia</taxon>
        <taxon>Bacteroidales</taxon>
        <taxon>Porphyromonadaceae</taxon>
        <taxon>Sanguibacteroides</taxon>
    </lineage>
</organism>
<evidence type="ECO:0000313" key="2">
    <source>
        <dbReference type="Proteomes" id="UP000031980"/>
    </source>
</evidence>